<dbReference type="GO" id="GO:0051301">
    <property type="term" value="P:cell division"/>
    <property type="evidence" value="ECO:0007669"/>
    <property type="project" value="TreeGrafter"/>
</dbReference>
<dbReference type="EMBL" id="BSXW01000743">
    <property type="protein sequence ID" value="GMF28905.1"/>
    <property type="molecule type" value="Genomic_DNA"/>
</dbReference>
<evidence type="ECO:0000256" key="2">
    <source>
        <dbReference type="PROSITE-ProRule" id="PRU00339"/>
    </source>
</evidence>
<dbReference type="InterPro" id="IPR011990">
    <property type="entry name" value="TPR-like_helical_dom_sf"/>
</dbReference>
<dbReference type="Proteomes" id="UP001165083">
    <property type="component" value="Unassembled WGS sequence"/>
</dbReference>
<sequence>MASLLLSQLKDALTALGVSTATGNLKGEARRDELVKRLHHARVASGNAGLLTAGETEEFSEDLKHLSLSELRSALELRQISTQTPGLKGDARRHALIQRLMNSYSNEKDPTESDNYFFRSCDDQTNCEGSLGDENEDDTKSETSSSAYSTATEFIFYDTSKSSAVTELEMKLTQPRKLSFTKIRNEYELRGQPTTQATELDTDRLLEDLFELRTKLHTGRQERQLQAETLLKKAGIVTTLSEISAKLQILERERRRLQDNYFAHELITSDLLSLDGSNQVLEFIQEDAILLIEKRQAALKQTADKTKEAMALAKFHILESERSMPKSVEISEDDVIQQIQRIESSLVTAPVKISASSLHESCKPSLHSGNGCSATVIPGLARSESMPNCIKASTWDEMHVQERKQLHRELHTAASFHIRRDRMPLTIPDKLAMRAYSARAPSLADTLGIKARYMEKARRNRKEIDQTYKQALELDKNHADNLGSYALFLCKTSNDTEQAYTYFQQALRADPVHAKNITNYANFVLRKQGNIKESEVYFKLALEIAPSDVNILGGYADLLSSKPREAGENLLLAREVLEKALDISPSHQTNRLRLALVLADLNEYTLAENCFEELIRFQDNDCNEEQAKSSDSVVDSSLVSIYECYAKFLHQRGQWQRAKRLYNQALVIDPQRPSLLRSL</sequence>
<dbReference type="PANTHER" id="PTHR12558:SF49">
    <property type="entry name" value="TPR DOMAIN CONTAINING PROTEIN"/>
    <property type="match status" value="1"/>
</dbReference>
<dbReference type="GO" id="GO:0005680">
    <property type="term" value="C:anaphase-promoting complex"/>
    <property type="evidence" value="ECO:0007669"/>
    <property type="project" value="TreeGrafter"/>
</dbReference>
<dbReference type="AlphaFoldDB" id="A0A9W6UBF8"/>
<name>A0A9W6UBF8_9STRA</name>
<accession>A0A9W6UBF8</accession>
<dbReference type="GO" id="GO:0031145">
    <property type="term" value="P:anaphase-promoting complex-dependent catabolic process"/>
    <property type="evidence" value="ECO:0007669"/>
    <property type="project" value="TreeGrafter"/>
</dbReference>
<keyword evidence="1 2" id="KW-0802">TPR repeat</keyword>
<protein>
    <submittedName>
        <fullName evidence="3">Unnamed protein product</fullName>
    </submittedName>
</protein>
<dbReference type="SUPFAM" id="SSF48452">
    <property type="entry name" value="TPR-like"/>
    <property type="match status" value="1"/>
</dbReference>
<dbReference type="Gene3D" id="1.25.40.10">
    <property type="entry name" value="Tetratricopeptide repeat domain"/>
    <property type="match status" value="2"/>
</dbReference>
<dbReference type="GO" id="GO:0016567">
    <property type="term" value="P:protein ubiquitination"/>
    <property type="evidence" value="ECO:0007669"/>
    <property type="project" value="TreeGrafter"/>
</dbReference>
<proteinExistence type="predicted"/>
<gene>
    <name evidence="3" type="ORF">Plil01_001221800</name>
</gene>
<organism evidence="3 4">
    <name type="scientific">Phytophthora lilii</name>
    <dbReference type="NCBI Taxonomy" id="2077276"/>
    <lineage>
        <taxon>Eukaryota</taxon>
        <taxon>Sar</taxon>
        <taxon>Stramenopiles</taxon>
        <taxon>Oomycota</taxon>
        <taxon>Peronosporomycetes</taxon>
        <taxon>Peronosporales</taxon>
        <taxon>Peronosporaceae</taxon>
        <taxon>Phytophthora</taxon>
    </lineage>
</organism>
<dbReference type="GO" id="GO:0005737">
    <property type="term" value="C:cytoplasm"/>
    <property type="evidence" value="ECO:0007669"/>
    <property type="project" value="TreeGrafter"/>
</dbReference>
<comment type="caution">
    <text evidence="3">The sequence shown here is derived from an EMBL/GenBank/DDBJ whole genome shotgun (WGS) entry which is preliminary data.</text>
</comment>
<dbReference type="InterPro" id="IPR019734">
    <property type="entry name" value="TPR_rpt"/>
</dbReference>
<dbReference type="PANTHER" id="PTHR12558">
    <property type="entry name" value="CELL DIVISION CYCLE 16,23,27"/>
    <property type="match status" value="1"/>
</dbReference>
<evidence type="ECO:0000313" key="3">
    <source>
        <dbReference type="EMBL" id="GMF28905.1"/>
    </source>
</evidence>
<feature type="repeat" description="TPR" evidence="2">
    <location>
        <begin position="639"/>
        <end position="672"/>
    </location>
</feature>
<dbReference type="PROSITE" id="PS50005">
    <property type="entry name" value="TPR"/>
    <property type="match status" value="1"/>
</dbReference>
<keyword evidence="4" id="KW-1185">Reference proteome</keyword>
<evidence type="ECO:0000256" key="1">
    <source>
        <dbReference type="ARBA" id="ARBA00022803"/>
    </source>
</evidence>
<reference evidence="3" key="1">
    <citation type="submission" date="2023-04" db="EMBL/GenBank/DDBJ databases">
        <title>Phytophthora lilii NBRC 32176.</title>
        <authorList>
            <person name="Ichikawa N."/>
            <person name="Sato H."/>
            <person name="Tonouchi N."/>
        </authorList>
    </citation>
    <scope>NUCLEOTIDE SEQUENCE</scope>
    <source>
        <strain evidence="3">NBRC 32176</strain>
    </source>
</reference>
<dbReference type="OrthoDB" id="78236at2759"/>
<dbReference type="GO" id="GO:0007091">
    <property type="term" value="P:metaphase/anaphase transition of mitotic cell cycle"/>
    <property type="evidence" value="ECO:0007669"/>
    <property type="project" value="TreeGrafter"/>
</dbReference>
<evidence type="ECO:0000313" key="4">
    <source>
        <dbReference type="Proteomes" id="UP001165083"/>
    </source>
</evidence>